<comment type="pathway">
    <text evidence="2">Polyol metabolism; (R,R)-butane-2,3-diol biosynthesis; (R,R)-butane-2,3-diol from pyruvate: step 2/3.</text>
</comment>
<dbReference type="GO" id="GO:0047605">
    <property type="term" value="F:acetolactate decarboxylase activity"/>
    <property type="evidence" value="ECO:0007669"/>
    <property type="project" value="UniProtKB-EC"/>
</dbReference>
<keyword evidence="7" id="KW-0005">Acetoin biosynthesis</keyword>
<protein>
    <recommendedName>
        <fullName evidence="5">Alpha-acetolactate decarboxylase</fullName>
        <ecNumber evidence="4">4.1.1.5</ecNumber>
    </recommendedName>
</protein>
<dbReference type="PIRSF" id="PIRSF001332">
    <property type="entry name" value="Acetolac_decarb"/>
    <property type="match status" value="1"/>
</dbReference>
<evidence type="ECO:0000256" key="8">
    <source>
        <dbReference type="ARBA" id="ARBA00023239"/>
    </source>
</evidence>
<dbReference type="PANTHER" id="PTHR35524:SF1">
    <property type="entry name" value="ALPHA-ACETOLACTATE DECARBOXYLASE"/>
    <property type="match status" value="1"/>
</dbReference>
<dbReference type="Proteomes" id="UP000612746">
    <property type="component" value="Unassembled WGS sequence"/>
</dbReference>
<accession>A0A8H7PZ91</accession>
<evidence type="ECO:0000256" key="1">
    <source>
        <dbReference type="ARBA" id="ARBA00001784"/>
    </source>
</evidence>
<evidence type="ECO:0000313" key="9">
    <source>
        <dbReference type="EMBL" id="KAG2182620.1"/>
    </source>
</evidence>
<dbReference type="EC" id="4.1.1.5" evidence="4"/>
<evidence type="ECO:0000256" key="3">
    <source>
        <dbReference type="ARBA" id="ARBA00007106"/>
    </source>
</evidence>
<dbReference type="OrthoDB" id="509395at2759"/>
<evidence type="ECO:0000256" key="6">
    <source>
        <dbReference type="ARBA" id="ARBA00022793"/>
    </source>
</evidence>
<comment type="catalytic activity">
    <reaction evidence="1">
        <text>(2S)-2-acetolactate + H(+) = (R)-acetoin + CO2</text>
        <dbReference type="Rhea" id="RHEA:21580"/>
        <dbReference type="ChEBI" id="CHEBI:15378"/>
        <dbReference type="ChEBI" id="CHEBI:15686"/>
        <dbReference type="ChEBI" id="CHEBI:16526"/>
        <dbReference type="ChEBI" id="CHEBI:58476"/>
        <dbReference type="EC" id="4.1.1.5"/>
    </reaction>
</comment>
<dbReference type="Pfam" id="PF03306">
    <property type="entry name" value="AAL_decarboxy"/>
    <property type="match status" value="1"/>
</dbReference>
<dbReference type="InterPro" id="IPR005128">
    <property type="entry name" value="Acetolactate_a_deCO2ase"/>
</dbReference>
<evidence type="ECO:0000256" key="5">
    <source>
        <dbReference type="ARBA" id="ARBA00020164"/>
    </source>
</evidence>
<dbReference type="SUPFAM" id="SSF117856">
    <property type="entry name" value="AF0104/ALDC/Ptd012-like"/>
    <property type="match status" value="1"/>
</dbReference>
<keyword evidence="6" id="KW-0210">Decarboxylase</keyword>
<name>A0A8H7PZ91_9FUNG</name>
<proteinExistence type="inferred from homology"/>
<evidence type="ECO:0000256" key="7">
    <source>
        <dbReference type="ARBA" id="ARBA00023061"/>
    </source>
</evidence>
<evidence type="ECO:0000256" key="2">
    <source>
        <dbReference type="ARBA" id="ARBA00005170"/>
    </source>
</evidence>
<dbReference type="AlphaFoldDB" id="A0A8H7PZ91"/>
<comment type="caution">
    <text evidence="9">The sequence shown here is derived from an EMBL/GenBank/DDBJ whole genome shotgun (WGS) entry which is preliminary data.</text>
</comment>
<evidence type="ECO:0000256" key="4">
    <source>
        <dbReference type="ARBA" id="ARBA00013204"/>
    </source>
</evidence>
<dbReference type="EMBL" id="JAEPRA010000007">
    <property type="protein sequence ID" value="KAG2182620.1"/>
    <property type="molecule type" value="Genomic_DNA"/>
</dbReference>
<organism evidence="9 10">
    <name type="scientific">Umbelopsis vinacea</name>
    <dbReference type="NCBI Taxonomy" id="44442"/>
    <lineage>
        <taxon>Eukaryota</taxon>
        <taxon>Fungi</taxon>
        <taxon>Fungi incertae sedis</taxon>
        <taxon>Mucoromycota</taxon>
        <taxon>Mucoromycotina</taxon>
        <taxon>Umbelopsidomycetes</taxon>
        <taxon>Umbelopsidales</taxon>
        <taxon>Umbelopsidaceae</taxon>
        <taxon>Umbelopsis</taxon>
    </lineage>
</organism>
<sequence length="241" mass="26685">MPDSQLSNTPSKIYQYSIISAFLDGQTLHGIPLKDLAKHGDFGLGSFQLADGEMIMLDGKAYHMCYDGSITPVEPSTILPYAMVTFYKPNVTATVAGLLKPDFQKHIEDITPTAKNYFLAIRFDGVLKKLKFRIAKGQDEPGANVMKTITKTQRVIEMEDVEGTMIGFRSPDCYQGITVAGYHLHFIKKDRSTGGHCLDFEIQEGSLGISIIRQIDTELPDTDDFCKANVTVDHEGIVNAE</sequence>
<dbReference type="NCBIfam" id="TIGR01252">
    <property type="entry name" value="acetolac_decarb"/>
    <property type="match status" value="1"/>
</dbReference>
<gene>
    <name evidence="9" type="ORF">INT44_005599</name>
</gene>
<dbReference type="PANTHER" id="PTHR35524">
    <property type="entry name" value="ALPHA-ACETOLACTATE DECARBOXYLASE"/>
    <property type="match status" value="1"/>
</dbReference>
<keyword evidence="10" id="KW-1185">Reference proteome</keyword>
<keyword evidence="8" id="KW-0456">Lyase</keyword>
<dbReference type="CDD" id="cd17299">
    <property type="entry name" value="acetolactate_decarboxylase"/>
    <property type="match status" value="1"/>
</dbReference>
<reference evidence="9" key="1">
    <citation type="submission" date="2020-12" db="EMBL/GenBank/DDBJ databases">
        <title>Metabolic potential, ecology and presence of endohyphal bacteria is reflected in genomic diversity of Mucoromycotina.</title>
        <authorList>
            <person name="Muszewska A."/>
            <person name="Okrasinska A."/>
            <person name="Steczkiewicz K."/>
            <person name="Drgas O."/>
            <person name="Orlowska M."/>
            <person name="Perlinska-Lenart U."/>
            <person name="Aleksandrzak-Piekarczyk T."/>
            <person name="Szatraj K."/>
            <person name="Zielenkiewicz U."/>
            <person name="Pilsyk S."/>
            <person name="Malc E."/>
            <person name="Mieczkowski P."/>
            <person name="Kruszewska J.S."/>
            <person name="Biernat P."/>
            <person name="Pawlowska J."/>
        </authorList>
    </citation>
    <scope>NUCLEOTIDE SEQUENCE</scope>
    <source>
        <strain evidence="9">WA0000051536</strain>
    </source>
</reference>
<dbReference type="UniPathway" id="UPA00626">
    <property type="reaction ID" value="UER00678"/>
</dbReference>
<dbReference type="Gene3D" id="3.30.1330.80">
    <property type="entry name" value="Hypothetical protein, similar to alpha- acetolactate decarboxylase, domain 2"/>
    <property type="match status" value="2"/>
</dbReference>
<dbReference type="GO" id="GO:0045151">
    <property type="term" value="P:acetoin biosynthetic process"/>
    <property type="evidence" value="ECO:0007669"/>
    <property type="project" value="UniProtKB-KW"/>
</dbReference>
<comment type="similarity">
    <text evidence="3">Belongs to the alpha-acetolactate decarboxylase family.</text>
</comment>
<evidence type="ECO:0000313" key="10">
    <source>
        <dbReference type="Proteomes" id="UP000612746"/>
    </source>
</evidence>